<dbReference type="EMBL" id="MU802007">
    <property type="protein sequence ID" value="KAJ3983865.1"/>
    <property type="molecule type" value="Genomic_DNA"/>
</dbReference>
<feature type="region of interest" description="Disordered" evidence="1">
    <location>
        <begin position="231"/>
        <end position="256"/>
    </location>
</feature>
<reference evidence="3" key="1">
    <citation type="submission" date="2022-08" db="EMBL/GenBank/DDBJ databases">
        <authorList>
            <consortium name="DOE Joint Genome Institute"/>
            <person name="Min B."/>
            <person name="Riley R."/>
            <person name="Sierra-Patev S."/>
            <person name="Naranjo-Ortiz M."/>
            <person name="Looney B."/>
            <person name="Konkel Z."/>
            <person name="Slot J.C."/>
            <person name="Sakamoto Y."/>
            <person name="Steenwyk J.L."/>
            <person name="Rokas A."/>
            <person name="Carro J."/>
            <person name="Camarero S."/>
            <person name="Ferreira P."/>
            <person name="Molpeceres G."/>
            <person name="Ruiz-Duenas F.J."/>
            <person name="Serrano A."/>
            <person name="Henrissat B."/>
            <person name="Drula E."/>
            <person name="Hughes K.W."/>
            <person name="Mata J.L."/>
            <person name="Ishikawa N.K."/>
            <person name="Vargas-Isla R."/>
            <person name="Ushijima S."/>
            <person name="Smith C.A."/>
            <person name="Ahrendt S."/>
            <person name="Andreopoulos W."/>
            <person name="He G."/>
            <person name="Labutti K."/>
            <person name="Lipzen A."/>
            <person name="Ng V."/>
            <person name="Sandor L."/>
            <person name="Barry K."/>
            <person name="Martinez A.T."/>
            <person name="Xiao Y."/>
            <person name="Gibbons J.G."/>
            <person name="Terashima K."/>
            <person name="Hibbett D.S."/>
            <person name="Grigoriev I.V."/>
        </authorList>
    </citation>
    <scope>NUCLEOTIDE SEQUENCE</scope>
    <source>
        <strain evidence="3">TFB7829</strain>
    </source>
</reference>
<keyword evidence="2" id="KW-0732">Signal</keyword>
<proteinExistence type="predicted"/>
<feature type="chain" id="PRO_5041370591" evidence="2">
    <location>
        <begin position="23"/>
        <end position="333"/>
    </location>
</feature>
<accession>A0AA38PY67</accession>
<evidence type="ECO:0000313" key="4">
    <source>
        <dbReference type="Proteomes" id="UP001163850"/>
    </source>
</evidence>
<feature type="compositionally biased region" description="Polar residues" evidence="1">
    <location>
        <begin position="240"/>
        <end position="256"/>
    </location>
</feature>
<protein>
    <submittedName>
        <fullName evidence="3">Uncharacterized protein</fullName>
    </submittedName>
</protein>
<name>A0AA38PY67_9AGAR</name>
<comment type="caution">
    <text evidence="3">The sequence shown here is derived from an EMBL/GenBank/DDBJ whole genome shotgun (WGS) entry which is preliminary data.</text>
</comment>
<gene>
    <name evidence="3" type="ORF">F5890DRAFT_1596064</name>
</gene>
<dbReference type="AlphaFoldDB" id="A0AA38PY67"/>
<dbReference type="Proteomes" id="UP001163850">
    <property type="component" value="Unassembled WGS sequence"/>
</dbReference>
<sequence length="333" mass="34170">MKPTFFAFSFVSLPTLFAIVKGQSSLTLWALLPSDDGSGDTASVSIPSPTAWVDPLGTASDGSETTYIYNEIDSGDAALFGDAQTGTEVVTTSFTMIASASGFRIPDVASMSAVCTLESSDSGGCVYIAPADVGGTSLVTVTETGLPVSFYEVAISAATQAASGSSSGSPSAATSGTAGAQNGVASNQQINLCLLGSITLSLLRQDIKLSGGQKSELRIFETCRGASEGEFVPSEPLVGTESSHTPHPSQSESSSAQGNIRLLFGAQTIPQCEAMPEQPLQRVSGYDHLSTPHSHHSSSYMPTVAPCLGTQMLLLTWRNSVHIGTAAVAVGSA</sequence>
<feature type="signal peptide" evidence="2">
    <location>
        <begin position="1"/>
        <end position="22"/>
    </location>
</feature>
<organism evidence="3 4">
    <name type="scientific">Lentinula detonsa</name>
    <dbReference type="NCBI Taxonomy" id="2804962"/>
    <lineage>
        <taxon>Eukaryota</taxon>
        <taxon>Fungi</taxon>
        <taxon>Dikarya</taxon>
        <taxon>Basidiomycota</taxon>
        <taxon>Agaricomycotina</taxon>
        <taxon>Agaricomycetes</taxon>
        <taxon>Agaricomycetidae</taxon>
        <taxon>Agaricales</taxon>
        <taxon>Marasmiineae</taxon>
        <taxon>Omphalotaceae</taxon>
        <taxon>Lentinula</taxon>
    </lineage>
</organism>
<evidence type="ECO:0000256" key="2">
    <source>
        <dbReference type="SAM" id="SignalP"/>
    </source>
</evidence>
<evidence type="ECO:0000313" key="3">
    <source>
        <dbReference type="EMBL" id="KAJ3983865.1"/>
    </source>
</evidence>
<evidence type="ECO:0000256" key="1">
    <source>
        <dbReference type="SAM" id="MobiDB-lite"/>
    </source>
</evidence>